<evidence type="ECO:0000256" key="6">
    <source>
        <dbReference type="SAM" id="Coils"/>
    </source>
</evidence>
<feature type="compositionally biased region" description="Polar residues" evidence="7">
    <location>
        <begin position="15"/>
        <end position="26"/>
    </location>
</feature>
<reference evidence="8" key="1">
    <citation type="submission" date="2020-01" db="EMBL/GenBank/DDBJ databases">
        <authorList>
            <person name="Mishra B."/>
        </authorList>
    </citation>
    <scope>NUCLEOTIDE SEQUENCE [LARGE SCALE GENOMIC DNA]</scope>
</reference>
<accession>A0A6D2JCU2</accession>
<evidence type="ECO:0000256" key="4">
    <source>
        <dbReference type="ARBA" id="ARBA00023054"/>
    </source>
</evidence>
<dbReference type="EMBL" id="CACVBM020001151">
    <property type="protein sequence ID" value="CAA7035118.1"/>
    <property type="molecule type" value="Genomic_DNA"/>
</dbReference>
<proteinExistence type="inferred from homology"/>
<evidence type="ECO:0000256" key="1">
    <source>
        <dbReference type="ARBA" id="ARBA00005405"/>
    </source>
</evidence>
<sequence>MSSKERLGSKHHTRVSQGVSTNGTSSSRHHETISSTSDHRHHHQDHRTSHPEILESKIAARAAEIDRLSSDNRKLTTSYVALKEDLTVADREVQGLRAHIRKTDTDCEIQIRGTLDKIAKIEGIVKNRDNIRRELQLAHIEAHKLASEREELASQVKLALKELKKVCIEAEGLEESTQELERLKDEHQRLREEFKEEKSGNVEKLGQLKEMERKIIGAVQTIEKLRSDIATARSKAVEN</sequence>
<dbReference type="Proteomes" id="UP000467841">
    <property type="component" value="Unassembled WGS sequence"/>
</dbReference>
<feature type="region of interest" description="Disordered" evidence="7">
    <location>
        <begin position="1"/>
        <end position="52"/>
    </location>
</feature>
<dbReference type="GO" id="GO:0030154">
    <property type="term" value="P:cell differentiation"/>
    <property type="evidence" value="ECO:0007669"/>
    <property type="project" value="UniProtKB-KW"/>
</dbReference>
<evidence type="ECO:0000256" key="2">
    <source>
        <dbReference type="ARBA" id="ARBA00022473"/>
    </source>
</evidence>
<name>A0A6D2JCU2_9BRAS</name>
<dbReference type="PANTHER" id="PTHR33405">
    <property type="entry name" value="PROTEIN FLX-LIKE 2"/>
    <property type="match status" value="1"/>
</dbReference>
<evidence type="ECO:0000256" key="7">
    <source>
        <dbReference type="SAM" id="MobiDB-lite"/>
    </source>
</evidence>
<evidence type="ECO:0000313" key="9">
    <source>
        <dbReference type="Proteomes" id="UP000467841"/>
    </source>
</evidence>
<feature type="coiled-coil region" evidence="6">
    <location>
        <begin position="142"/>
        <end position="228"/>
    </location>
</feature>
<dbReference type="AlphaFoldDB" id="A0A6D2JCU2"/>
<evidence type="ECO:0000313" key="8">
    <source>
        <dbReference type="EMBL" id="CAA7035118.1"/>
    </source>
</evidence>
<dbReference type="GO" id="GO:0009908">
    <property type="term" value="P:flower development"/>
    <property type="evidence" value="ECO:0007669"/>
    <property type="project" value="UniProtKB-KW"/>
</dbReference>
<keyword evidence="9" id="KW-1185">Reference proteome</keyword>
<evidence type="ECO:0000256" key="5">
    <source>
        <dbReference type="ARBA" id="ARBA00023089"/>
    </source>
</evidence>
<dbReference type="OrthoDB" id="1899348at2759"/>
<dbReference type="PANTHER" id="PTHR33405:SF18">
    <property type="entry name" value="PROTEIN FLX-LIKE 4"/>
    <property type="match status" value="1"/>
</dbReference>
<comment type="caution">
    <text evidence="8">The sequence shown here is derived from an EMBL/GenBank/DDBJ whole genome shotgun (WGS) entry which is preliminary data.</text>
</comment>
<keyword evidence="5" id="KW-0287">Flowering</keyword>
<evidence type="ECO:0000256" key="3">
    <source>
        <dbReference type="ARBA" id="ARBA00022782"/>
    </source>
</evidence>
<protein>
    <submittedName>
        <fullName evidence="8">Uncharacterized protein</fullName>
    </submittedName>
</protein>
<gene>
    <name evidence="8" type="ORF">MERR_LOCUS22353</name>
</gene>
<keyword evidence="3" id="KW-0221">Differentiation</keyword>
<keyword evidence="4 6" id="KW-0175">Coiled coil</keyword>
<organism evidence="8 9">
    <name type="scientific">Microthlaspi erraticum</name>
    <dbReference type="NCBI Taxonomy" id="1685480"/>
    <lineage>
        <taxon>Eukaryota</taxon>
        <taxon>Viridiplantae</taxon>
        <taxon>Streptophyta</taxon>
        <taxon>Embryophyta</taxon>
        <taxon>Tracheophyta</taxon>
        <taxon>Spermatophyta</taxon>
        <taxon>Magnoliopsida</taxon>
        <taxon>eudicotyledons</taxon>
        <taxon>Gunneridae</taxon>
        <taxon>Pentapetalae</taxon>
        <taxon>rosids</taxon>
        <taxon>malvids</taxon>
        <taxon>Brassicales</taxon>
        <taxon>Brassicaceae</taxon>
        <taxon>Coluteocarpeae</taxon>
        <taxon>Microthlaspi</taxon>
    </lineage>
</organism>
<keyword evidence="2" id="KW-0217">Developmental protein</keyword>
<comment type="similarity">
    <text evidence="1">Belongs to the FLX family.</text>
</comment>
<dbReference type="InterPro" id="IPR040353">
    <property type="entry name" value="FLX/FLX-like"/>
</dbReference>